<keyword evidence="6" id="KW-1185">Reference proteome</keyword>
<keyword evidence="2" id="KW-0637">Prenyltransferase</keyword>
<dbReference type="EMBL" id="JAGPXD010000002">
    <property type="protein sequence ID" value="KAH7367207.1"/>
    <property type="molecule type" value="Genomic_DNA"/>
</dbReference>
<gene>
    <name evidence="5" type="ORF">B0T11DRAFT_51392</name>
</gene>
<protein>
    <recommendedName>
        <fullName evidence="7">Protein prenyltransferase</fullName>
    </recommendedName>
</protein>
<name>A0A8K0TQ13_9PEZI</name>
<evidence type="ECO:0000256" key="2">
    <source>
        <dbReference type="ARBA" id="ARBA00022602"/>
    </source>
</evidence>
<comment type="caution">
    <text evidence="5">The sequence shown here is derived from an EMBL/GenBank/DDBJ whole genome shotgun (WGS) entry which is preliminary data.</text>
</comment>
<evidence type="ECO:0000313" key="6">
    <source>
        <dbReference type="Proteomes" id="UP000813385"/>
    </source>
</evidence>
<evidence type="ECO:0000256" key="4">
    <source>
        <dbReference type="ARBA" id="ARBA00022737"/>
    </source>
</evidence>
<dbReference type="Pfam" id="PF01239">
    <property type="entry name" value="PPTA"/>
    <property type="match status" value="2"/>
</dbReference>
<evidence type="ECO:0008006" key="7">
    <source>
        <dbReference type="Google" id="ProtNLM"/>
    </source>
</evidence>
<evidence type="ECO:0000313" key="5">
    <source>
        <dbReference type="EMBL" id="KAH7367207.1"/>
    </source>
</evidence>
<dbReference type="Proteomes" id="UP000813385">
    <property type="component" value="Unassembled WGS sequence"/>
</dbReference>
<evidence type="ECO:0000256" key="1">
    <source>
        <dbReference type="ARBA" id="ARBA00006734"/>
    </source>
</evidence>
<dbReference type="GO" id="GO:0008318">
    <property type="term" value="F:protein prenyltransferase activity"/>
    <property type="evidence" value="ECO:0007669"/>
    <property type="project" value="InterPro"/>
</dbReference>
<dbReference type="AlphaFoldDB" id="A0A8K0TQ13"/>
<dbReference type="OrthoDB" id="5358702at2759"/>
<dbReference type="PANTHER" id="PTHR11129:SF3">
    <property type="entry name" value="PROTEIN PRENYLTRANSFERASE ALPHA SUBUNIT REPEAT-CONTAINING PROTEIN 1"/>
    <property type="match status" value="1"/>
</dbReference>
<dbReference type="GO" id="GO:0005737">
    <property type="term" value="C:cytoplasm"/>
    <property type="evidence" value="ECO:0007669"/>
    <property type="project" value="TreeGrafter"/>
</dbReference>
<accession>A0A8K0TQ13</accession>
<dbReference type="SUPFAM" id="SSF48439">
    <property type="entry name" value="Protein prenylyltransferase"/>
    <property type="match status" value="1"/>
</dbReference>
<dbReference type="InterPro" id="IPR002088">
    <property type="entry name" value="Prenyl_trans_a"/>
</dbReference>
<reference evidence="5" key="1">
    <citation type="journal article" date="2021" name="Nat. Commun.">
        <title>Genetic determinants of endophytism in the Arabidopsis root mycobiome.</title>
        <authorList>
            <person name="Mesny F."/>
            <person name="Miyauchi S."/>
            <person name="Thiergart T."/>
            <person name="Pickel B."/>
            <person name="Atanasova L."/>
            <person name="Karlsson M."/>
            <person name="Huettel B."/>
            <person name="Barry K.W."/>
            <person name="Haridas S."/>
            <person name="Chen C."/>
            <person name="Bauer D."/>
            <person name="Andreopoulos W."/>
            <person name="Pangilinan J."/>
            <person name="LaButti K."/>
            <person name="Riley R."/>
            <person name="Lipzen A."/>
            <person name="Clum A."/>
            <person name="Drula E."/>
            <person name="Henrissat B."/>
            <person name="Kohler A."/>
            <person name="Grigoriev I.V."/>
            <person name="Martin F.M."/>
            <person name="Hacquard S."/>
        </authorList>
    </citation>
    <scope>NUCLEOTIDE SEQUENCE</scope>
    <source>
        <strain evidence="5">MPI-CAGE-AT-0016</strain>
    </source>
</reference>
<comment type="similarity">
    <text evidence="1">Belongs to the protein prenyltransferase subunit alpha family.</text>
</comment>
<dbReference type="Gene3D" id="1.25.40.120">
    <property type="entry name" value="Protein prenylyltransferase"/>
    <property type="match status" value="1"/>
</dbReference>
<dbReference type="PANTHER" id="PTHR11129">
    <property type="entry name" value="PROTEIN FARNESYLTRANSFERASE ALPHA SUBUNIT/RAB GERANYLGERANYL TRANSFERASE ALPHA SUBUNIT"/>
    <property type="match status" value="1"/>
</dbReference>
<keyword evidence="4" id="KW-0677">Repeat</keyword>
<organism evidence="5 6">
    <name type="scientific">Plectosphaerella cucumerina</name>
    <dbReference type="NCBI Taxonomy" id="40658"/>
    <lineage>
        <taxon>Eukaryota</taxon>
        <taxon>Fungi</taxon>
        <taxon>Dikarya</taxon>
        <taxon>Ascomycota</taxon>
        <taxon>Pezizomycotina</taxon>
        <taxon>Sordariomycetes</taxon>
        <taxon>Hypocreomycetidae</taxon>
        <taxon>Glomerellales</taxon>
        <taxon>Plectosphaerellaceae</taxon>
        <taxon>Plectosphaerella</taxon>
    </lineage>
</organism>
<proteinExistence type="inferred from homology"/>
<keyword evidence="3" id="KW-0808">Transferase</keyword>
<sequence>MSRALDAKVVAALKQADHRPAYHAISLLLTAHVGPELLELEILGRGQPVGEGQFYLRDGNEVGVPKLVLLQAFIVAREILQKHLLQCPGRTPEGDEVLAATAVLLFMDAEHLTAANTRKRILVARQAAISRDDVAGALLDRERVFVDSLLTSRLHRHTKSPTLWSHRRWLLQRYDAAGLAIDGRRDHRIVMTSGERHPRNYYAWCHARFVAELTMPAMSPEERRLVWDDFKKWCFLHHDDICGWSFLCHLATRDLAGADDALSAVVRETLGFAQALTWRNESVWWFLRTAGALLPASTEDEARLQEVHRHLLDSADEASQDRLVLGKAWQWYESHRGTVVAGGSPS</sequence>
<evidence type="ECO:0000256" key="3">
    <source>
        <dbReference type="ARBA" id="ARBA00022679"/>
    </source>
</evidence>